<evidence type="ECO:0000313" key="2">
    <source>
        <dbReference type="Proteomes" id="UP001497535"/>
    </source>
</evidence>
<proteinExistence type="predicted"/>
<keyword evidence="2" id="KW-1185">Reference proteome</keyword>
<sequence length="484" mass="55873">MALTVEESKILVFIAGIPEEALDVRQISLRFVEKYSKSEVCTLKALMEEVRSYLANKSDAKVFADNQSKVRFEPEYSVEVNNISKTIQVNQNVKSSKDEKDKRNQFSQGEERQHSQVNDRQFSQTSRPQYGQKECYNCGKRGHISRFCRYPRGWLNRNSRPEVNYMSIDPNNSGPYVCIADIVDPTQILLKEKWITQSVKLNDKNVEMIVDSAAQINCITEATWNDLGKPEISQVNYSGVGLGKSNFKIEGKVKVKVELFGKTSEEEVHIVEGNINIMGLPWLNKFGTKSPVLSQYFARGSQNKSQKWKDWRSPKSKIQETPIRNKEFNSQESKKPFHSQKKKAWRRTNKFENGMEVLVKNTNRSGKTMWLAGKLMNKVGQIWKVQVPSLRSIVSREEWFIRKKKWFDDATMKSQSKEDQRSSSVESLGAEDKEKLSAIFKKNIRILQKEDELQDVDIELVSEENMKQKDEPMHASTGTEDDRK</sequence>
<comment type="caution">
    <text evidence="1">The sequence shown here is derived from an EMBL/GenBank/DDBJ whole genome shotgun (WGS) entry which is preliminary data.</text>
</comment>
<evidence type="ECO:0000313" key="1">
    <source>
        <dbReference type="EMBL" id="CAK5080303.1"/>
    </source>
</evidence>
<gene>
    <name evidence="1" type="ORF">MENTE1834_LOCUS27467</name>
</gene>
<protein>
    <submittedName>
        <fullName evidence="1">Uncharacterized protein</fullName>
    </submittedName>
</protein>
<dbReference type="EMBL" id="CAVMJV010000041">
    <property type="protein sequence ID" value="CAK5080303.1"/>
    <property type="molecule type" value="Genomic_DNA"/>
</dbReference>
<reference evidence="1" key="1">
    <citation type="submission" date="2023-11" db="EMBL/GenBank/DDBJ databases">
        <authorList>
            <person name="Poullet M."/>
        </authorList>
    </citation>
    <scope>NUCLEOTIDE SEQUENCE</scope>
    <source>
        <strain evidence="1">E1834</strain>
    </source>
</reference>
<organism evidence="1 2">
    <name type="scientific">Meloidogyne enterolobii</name>
    <name type="common">Root-knot nematode worm</name>
    <name type="synonym">Meloidogyne mayaguensis</name>
    <dbReference type="NCBI Taxonomy" id="390850"/>
    <lineage>
        <taxon>Eukaryota</taxon>
        <taxon>Metazoa</taxon>
        <taxon>Ecdysozoa</taxon>
        <taxon>Nematoda</taxon>
        <taxon>Chromadorea</taxon>
        <taxon>Rhabditida</taxon>
        <taxon>Tylenchina</taxon>
        <taxon>Tylenchomorpha</taxon>
        <taxon>Tylenchoidea</taxon>
        <taxon>Meloidogynidae</taxon>
        <taxon>Meloidogyninae</taxon>
        <taxon>Meloidogyne</taxon>
    </lineage>
</organism>
<dbReference type="Proteomes" id="UP001497535">
    <property type="component" value="Unassembled WGS sequence"/>
</dbReference>
<accession>A0ACB0ZPS5</accession>
<name>A0ACB0ZPS5_MELEN</name>